<evidence type="ECO:0000313" key="2">
    <source>
        <dbReference type="EMBL" id="NJC74278.1"/>
    </source>
</evidence>
<evidence type="ECO:0000259" key="1">
    <source>
        <dbReference type="PROSITE" id="PS51819"/>
    </source>
</evidence>
<protein>
    <recommendedName>
        <fullName evidence="1">VOC domain-containing protein</fullName>
    </recommendedName>
</protein>
<dbReference type="SUPFAM" id="SSF54593">
    <property type="entry name" value="Glyoxalase/Bleomycin resistance protein/Dihydroxybiphenyl dioxygenase"/>
    <property type="match status" value="1"/>
</dbReference>
<dbReference type="InterPro" id="IPR029068">
    <property type="entry name" value="Glyas_Bleomycin-R_OHBP_Dase"/>
</dbReference>
<gene>
    <name evidence="2" type="ORF">HC031_31870</name>
</gene>
<dbReference type="InterPro" id="IPR004360">
    <property type="entry name" value="Glyas_Fos-R_dOase_dom"/>
</dbReference>
<dbReference type="Proteomes" id="UP000722989">
    <property type="component" value="Unassembled WGS sequence"/>
</dbReference>
<dbReference type="EMBL" id="JAATVY010000055">
    <property type="protein sequence ID" value="NJC74278.1"/>
    <property type="molecule type" value="Genomic_DNA"/>
</dbReference>
<dbReference type="RefSeq" id="WP_167929180.1">
    <property type="nucleotide sequence ID" value="NZ_JAATVY010000055.1"/>
</dbReference>
<dbReference type="PANTHER" id="PTHR36437:SF2">
    <property type="entry name" value="GLYOXALASE_BLEOMYCIN RESISTANCE PROTEIN_DIOXYGENASE"/>
    <property type="match status" value="1"/>
</dbReference>
<dbReference type="Gene3D" id="3.10.180.10">
    <property type="entry name" value="2,3-Dihydroxybiphenyl 1,2-Dioxygenase, domain 1"/>
    <property type="match status" value="1"/>
</dbReference>
<feature type="domain" description="VOC" evidence="1">
    <location>
        <begin position="5"/>
        <end position="129"/>
    </location>
</feature>
<accession>A0ABX0Y7E9</accession>
<organism evidence="2 3">
    <name type="scientific">Planosporangium thailandense</name>
    <dbReference type="NCBI Taxonomy" id="765197"/>
    <lineage>
        <taxon>Bacteria</taxon>
        <taxon>Bacillati</taxon>
        <taxon>Actinomycetota</taxon>
        <taxon>Actinomycetes</taxon>
        <taxon>Micromonosporales</taxon>
        <taxon>Micromonosporaceae</taxon>
        <taxon>Planosporangium</taxon>
    </lineage>
</organism>
<sequence>MSLRSITLVSVPVTDQDRAKAFYVDVLGFTVKFDYTMDAGQAGSAGAGARWLMLTPPGGGADITLVTWFADSTPPGSAKLSISCDDVDATYAELTARGVRPNNEVQDAPWGRWFGIDDPDGNNWLVVQVA</sequence>
<keyword evidence="3" id="KW-1185">Reference proteome</keyword>
<reference evidence="2 3" key="1">
    <citation type="submission" date="2020-03" db="EMBL/GenBank/DDBJ databases">
        <title>WGS of the type strain of Planosporangium spp.</title>
        <authorList>
            <person name="Thawai C."/>
        </authorList>
    </citation>
    <scope>NUCLEOTIDE SEQUENCE [LARGE SCALE GENOMIC DNA]</scope>
    <source>
        <strain evidence="2 3">TBRC 5610</strain>
    </source>
</reference>
<evidence type="ECO:0000313" key="3">
    <source>
        <dbReference type="Proteomes" id="UP000722989"/>
    </source>
</evidence>
<dbReference type="Pfam" id="PF00903">
    <property type="entry name" value="Glyoxalase"/>
    <property type="match status" value="1"/>
</dbReference>
<name>A0ABX0Y7E9_9ACTN</name>
<proteinExistence type="predicted"/>
<comment type="caution">
    <text evidence="2">The sequence shown here is derived from an EMBL/GenBank/DDBJ whole genome shotgun (WGS) entry which is preliminary data.</text>
</comment>
<dbReference type="PROSITE" id="PS51819">
    <property type="entry name" value="VOC"/>
    <property type="match status" value="1"/>
</dbReference>
<dbReference type="PANTHER" id="PTHR36437">
    <property type="entry name" value="GLYOXALASE/BLEOMYCIN RESISTANCE PROTEIN/DIOXYGENASE"/>
    <property type="match status" value="1"/>
</dbReference>
<dbReference type="InterPro" id="IPR037523">
    <property type="entry name" value="VOC_core"/>
</dbReference>